<dbReference type="PANTHER" id="PTHR24559">
    <property type="entry name" value="TRANSPOSON TY3-I GAG-POL POLYPROTEIN"/>
    <property type="match status" value="1"/>
</dbReference>
<dbReference type="Pfam" id="PF03732">
    <property type="entry name" value="Retrotrans_gag"/>
    <property type="match status" value="1"/>
</dbReference>
<dbReference type="Proteomes" id="UP000515211">
    <property type="component" value="Chromosome 5"/>
</dbReference>
<gene>
    <name evidence="4" type="primary">LOC127747649</name>
</gene>
<dbReference type="InterPro" id="IPR005162">
    <property type="entry name" value="Retrotrans_gag_dom"/>
</dbReference>
<sequence length="278" mass="31670">MERALQTQVVPEGQRVEFATYLLTGEASHWWQGIRRLLQQGDDYVTWNVFKEEFYKKYSPTSARTAKELELLQLKQGTMSVSDSVGPMEIRTFSELVNKCRVAEECVKKAAAERGSLKGSFPHNRGKSFAPRGPPFKREGSSRRPINNNSQGKRYGKQPQNEQACARCGKDTEGPVVVNNYYLNSMMVNYSGTERQGIMLLTAGVSGDDQRLEQISVVCEFLEVFPDDINKFPPNREIEEEHAEHLRTVLQILKENKLYAKLSKCEFWKSEVKLLGHG</sequence>
<dbReference type="GeneID" id="127747649"/>
<evidence type="ECO:0000259" key="2">
    <source>
        <dbReference type="Pfam" id="PF03732"/>
    </source>
</evidence>
<dbReference type="InterPro" id="IPR043502">
    <property type="entry name" value="DNA/RNA_pol_sf"/>
</dbReference>
<dbReference type="InterPro" id="IPR053134">
    <property type="entry name" value="RNA-dir_DNA_polymerase"/>
</dbReference>
<organism evidence="3 4">
    <name type="scientific">Arachis duranensis</name>
    <name type="common">Wild peanut</name>
    <dbReference type="NCBI Taxonomy" id="130453"/>
    <lineage>
        <taxon>Eukaryota</taxon>
        <taxon>Viridiplantae</taxon>
        <taxon>Streptophyta</taxon>
        <taxon>Embryophyta</taxon>
        <taxon>Tracheophyta</taxon>
        <taxon>Spermatophyta</taxon>
        <taxon>Magnoliopsida</taxon>
        <taxon>eudicotyledons</taxon>
        <taxon>Gunneridae</taxon>
        <taxon>Pentapetalae</taxon>
        <taxon>rosids</taxon>
        <taxon>fabids</taxon>
        <taxon>Fabales</taxon>
        <taxon>Fabaceae</taxon>
        <taxon>Papilionoideae</taxon>
        <taxon>50 kb inversion clade</taxon>
        <taxon>dalbergioids sensu lato</taxon>
        <taxon>Dalbergieae</taxon>
        <taxon>Pterocarpus clade</taxon>
        <taxon>Arachis</taxon>
    </lineage>
</organism>
<feature type="compositionally biased region" description="Polar residues" evidence="1">
    <location>
        <begin position="144"/>
        <end position="163"/>
    </location>
</feature>
<evidence type="ECO:0000313" key="4">
    <source>
        <dbReference type="RefSeq" id="XP_052117722.1"/>
    </source>
</evidence>
<proteinExistence type="predicted"/>
<dbReference type="Gene3D" id="3.30.70.270">
    <property type="match status" value="1"/>
</dbReference>
<dbReference type="InterPro" id="IPR043128">
    <property type="entry name" value="Rev_trsase/Diguanyl_cyclase"/>
</dbReference>
<dbReference type="SUPFAM" id="SSF56672">
    <property type="entry name" value="DNA/RNA polymerases"/>
    <property type="match status" value="1"/>
</dbReference>
<feature type="region of interest" description="Disordered" evidence="1">
    <location>
        <begin position="117"/>
        <end position="167"/>
    </location>
</feature>
<name>A0A9C6WJ70_ARADU</name>
<dbReference type="AlphaFoldDB" id="A0A9C6WJ70"/>
<keyword evidence="3" id="KW-1185">Reference proteome</keyword>
<evidence type="ECO:0000313" key="3">
    <source>
        <dbReference type="Proteomes" id="UP000515211"/>
    </source>
</evidence>
<reference evidence="3" key="1">
    <citation type="journal article" date="2016" name="Nat. Genet.">
        <title>The genome sequences of Arachis duranensis and Arachis ipaensis, the diploid ancestors of cultivated peanut.</title>
        <authorList>
            <person name="Bertioli D.J."/>
            <person name="Cannon S.B."/>
            <person name="Froenicke L."/>
            <person name="Huang G."/>
            <person name="Farmer A.D."/>
            <person name="Cannon E.K."/>
            <person name="Liu X."/>
            <person name="Gao D."/>
            <person name="Clevenger J."/>
            <person name="Dash S."/>
            <person name="Ren L."/>
            <person name="Moretzsohn M.C."/>
            <person name="Shirasawa K."/>
            <person name="Huang W."/>
            <person name="Vidigal B."/>
            <person name="Abernathy B."/>
            <person name="Chu Y."/>
            <person name="Niederhuth C.E."/>
            <person name="Umale P."/>
            <person name="Araujo A.C."/>
            <person name="Kozik A."/>
            <person name="Kim K.D."/>
            <person name="Burow M.D."/>
            <person name="Varshney R.K."/>
            <person name="Wang X."/>
            <person name="Zhang X."/>
            <person name="Barkley N."/>
            <person name="Guimaraes P.M."/>
            <person name="Isobe S."/>
            <person name="Guo B."/>
            <person name="Liao B."/>
            <person name="Stalker H.T."/>
            <person name="Schmitz R.J."/>
            <person name="Scheffler B.E."/>
            <person name="Leal-Bertioli S.C."/>
            <person name="Xun X."/>
            <person name="Jackson S.A."/>
            <person name="Michelmore R."/>
            <person name="Ozias-Akins P."/>
        </authorList>
    </citation>
    <scope>NUCLEOTIDE SEQUENCE [LARGE SCALE GENOMIC DNA]</scope>
    <source>
        <strain evidence="3">cv. V14167</strain>
    </source>
</reference>
<dbReference type="PANTHER" id="PTHR24559:SF444">
    <property type="entry name" value="REVERSE TRANSCRIPTASE DOMAIN-CONTAINING PROTEIN"/>
    <property type="match status" value="1"/>
</dbReference>
<evidence type="ECO:0000256" key="1">
    <source>
        <dbReference type="SAM" id="MobiDB-lite"/>
    </source>
</evidence>
<feature type="domain" description="Retrotransposon gag" evidence="2">
    <location>
        <begin position="18"/>
        <end position="101"/>
    </location>
</feature>
<reference evidence="4" key="2">
    <citation type="submission" date="2025-08" db="UniProtKB">
        <authorList>
            <consortium name="RefSeq"/>
        </authorList>
    </citation>
    <scope>IDENTIFICATION</scope>
    <source>
        <tissue evidence="4">Whole plant</tissue>
    </source>
</reference>
<accession>A0A9C6WJ70</accession>
<dbReference type="RefSeq" id="XP_052117722.1">
    <property type="nucleotide sequence ID" value="XM_052261762.1"/>
</dbReference>
<dbReference type="KEGG" id="adu:127747649"/>
<protein>
    <submittedName>
        <fullName evidence="4">Uncharacterized protein LOC127747649</fullName>
    </submittedName>
</protein>